<dbReference type="InterPro" id="IPR047650">
    <property type="entry name" value="Transpos_IS110"/>
</dbReference>
<proteinExistence type="predicted"/>
<evidence type="ECO:0000259" key="1">
    <source>
        <dbReference type="Pfam" id="PF01548"/>
    </source>
</evidence>
<sequence>MTMCNSNPLGKPEAEHTIIAFDVAKETLAIHVLPDDSAHAIANRPAAVRAFLRRAAVKARTPVLVVCEATGGYERHVVDAAHALGLALHRAHGQRTRLFALYRGLAAKTDPLDARMLALYGRDTPDLRLHAPDDPDQTTLRALRKRRDDLAMMIGMEQRRLHHAGYKRIERSITRHITAMRKELAELDAEIETLIETSPQLARKAALIRSIKGVGPMTAQACLAYMPELGTLTKGQAASLAGLAPVARDSGKLSAPRRISAGRKTLRSCLYMAAVVAASHNPVFKQYAAEMRQRGKPAKVIITAIMRRLVVIINAILKEGKPCRQSIPA</sequence>
<evidence type="ECO:0000313" key="5">
    <source>
        <dbReference type="Proteomes" id="UP000509367"/>
    </source>
</evidence>
<dbReference type="PANTHER" id="PTHR33055">
    <property type="entry name" value="TRANSPOSASE FOR INSERTION SEQUENCE ELEMENT IS1111A"/>
    <property type="match status" value="1"/>
</dbReference>
<dbReference type="EMBL" id="CP054836">
    <property type="protein sequence ID" value="QKV19698.1"/>
    <property type="molecule type" value="Genomic_DNA"/>
</dbReference>
<keyword evidence="5" id="KW-1185">Reference proteome</keyword>
<dbReference type="NCBIfam" id="NF033542">
    <property type="entry name" value="transpos_IS110"/>
    <property type="match status" value="1"/>
</dbReference>
<dbReference type="KEGG" id="orm:HTY61_00940"/>
<dbReference type="GO" id="GO:0006313">
    <property type="term" value="P:DNA transposition"/>
    <property type="evidence" value="ECO:0007669"/>
    <property type="project" value="InterPro"/>
</dbReference>
<dbReference type="EMBL" id="CP054836">
    <property type="protein sequence ID" value="QKV17129.1"/>
    <property type="molecule type" value="Genomic_DNA"/>
</dbReference>
<feature type="domain" description="Transposase IS116/IS110/IS902 C-terminal" evidence="2">
    <location>
        <begin position="206"/>
        <end position="287"/>
    </location>
</feature>
<reference evidence="4 5" key="1">
    <citation type="submission" date="2020-06" db="EMBL/GenBank/DDBJ databases">
        <title>Oricola thermophila sp. nov. isolated from a tidal sediments.</title>
        <authorList>
            <person name="Kwon K.K."/>
            <person name="Yang S.-H."/>
            <person name="Park M.-J."/>
        </authorList>
    </citation>
    <scope>NUCLEOTIDE SEQUENCE [LARGE SCALE GENOMIC DNA]</scope>
    <source>
        <strain evidence="4 5">MEBiC13590</strain>
    </source>
</reference>
<evidence type="ECO:0000313" key="3">
    <source>
        <dbReference type="EMBL" id="QKV17129.1"/>
    </source>
</evidence>
<dbReference type="InterPro" id="IPR003346">
    <property type="entry name" value="Transposase_20"/>
</dbReference>
<dbReference type="KEGG" id="orm:HTY61_15170"/>
<name>A0A6N1VFY2_9HYPH</name>
<feature type="domain" description="Transposase IS110-like N-terminal" evidence="1">
    <location>
        <begin position="21"/>
        <end position="163"/>
    </location>
</feature>
<accession>A0A6N1VFY2</accession>
<evidence type="ECO:0000259" key="2">
    <source>
        <dbReference type="Pfam" id="PF02371"/>
    </source>
</evidence>
<evidence type="ECO:0000313" key="4">
    <source>
        <dbReference type="EMBL" id="QKV19698.1"/>
    </source>
</evidence>
<dbReference type="GO" id="GO:0004803">
    <property type="term" value="F:transposase activity"/>
    <property type="evidence" value="ECO:0007669"/>
    <property type="project" value="InterPro"/>
</dbReference>
<dbReference type="GO" id="GO:0003677">
    <property type="term" value="F:DNA binding"/>
    <property type="evidence" value="ECO:0007669"/>
    <property type="project" value="InterPro"/>
</dbReference>
<dbReference type="InterPro" id="IPR002525">
    <property type="entry name" value="Transp_IS110-like_N"/>
</dbReference>
<dbReference type="Proteomes" id="UP000509367">
    <property type="component" value="Chromosome"/>
</dbReference>
<organism evidence="4 5">
    <name type="scientific">Oricola thermophila</name>
    <dbReference type="NCBI Taxonomy" id="2742145"/>
    <lineage>
        <taxon>Bacteria</taxon>
        <taxon>Pseudomonadati</taxon>
        <taxon>Pseudomonadota</taxon>
        <taxon>Alphaproteobacteria</taxon>
        <taxon>Hyphomicrobiales</taxon>
        <taxon>Ahrensiaceae</taxon>
        <taxon>Oricola</taxon>
    </lineage>
</organism>
<protein>
    <submittedName>
        <fullName evidence="4">IS110 family transposase</fullName>
    </submittedName>
</protein>
<dbReference type="PANTHER" id="PTHR33055:SF13">
    <property type="entry name" value="TRANSPOSASE"/>
    <property type="match status" value="1"/>
</dbReference>
<dbReference type="AlphaFoldDB" id="A0A6N1VFY2"/>
<dbReference type="Pfam" id="PF01548">
    <property type="entry name" value="DEDD_Tnp_IS110"/>
    <property type="match status" value="1"/>
</dbReference>
<dbReference type="Pfam" id="PF02371">
    <property type="entry name" value="Transposase_20"/>
    <property type="match status" value="1"/>
</dbReference>
<gene>
    <name evidence="3" type="ORF">HTY61_00940</name>
    <name evidence="4" type="ORF">HTY61_15170</name>
</gene>
<dbReference type="RefSeq" id="WP_175275025.1">
    <property type="nucleotide sequence ID" value="NZ_CP054836.1"/>
</dbReference>